<name>A0A9N9ADZ2_9GLOM</name>
<comment type="caution">
    <text evidence="1">The sequence shown here is derived from an EMBL/GenBank/DDBJ whole genome shotgun (WGS) entry which is preliminary data.</text>
</comment>
<reference evidence="1" key="1">
    <citation type="submission" date="2021-06" db="EMBL/GenBank/DDBJ databases">
        <authorList>
            <person name="Kallberg Y."/>
            <person name="Tangrot J."/>
            <person name="Rosling A."/>
        </authorList>
    </citation>
    <scope>NUCLEOTIDE SEQUENCE</scope>
    <source>
        <strain evidence="1">FL966</strain>
    </source>
</reference>
<accession>A0A9N9ADZ2</accession>
<dbReference type="OrthoDB" id="10545062at2759"/>
<sequence>ILKRSFAPRLDHGETKQLYLDLVYGYAFDDNSTDHSSSSISDDNSIPSGGAYQCWQYAHKQFYVNIIECLPSVNPEDQLGYAKMLLEWSYTEMKIALDLLDLNNFSGELASSSKTNNDDDDFFDQLKTTPRQALELIELDEK</sequence>
<evidence type="ECO:0000313" key="1">
    <source>
        <dbReference type="EMBL" id="CAG8525722.1"/>
    </source>
</evidence>
<proteinExistence type="predicted"/>
<feature type="non-terminal residue" evidence="1">
    <location>
        <position position="142"/>
    </location>
</feature>
<organism evidence="1 2">
    <name type="scientific">Cetraspora pellucida</name>
    <dbReference type="NCBI Taxonomy" id="1433469"/>
    <lineage>
        <taxon>Eukaryota</taxon>
        <taxon>Fungi</taxon>
        <taxon>Fungi incertae sedis</taxon>
        <taxon>Mucoromycota</taxon>
        <taxon>Glomeromycotina</taxon>
        <taxon>Glomeromycetes</taxon>
        <taxon>Diversisporales</taxon>
        <taxon>Gigasporaceae</taxon>
        <taxon>Cetraspora</taxon>
    </lineage>
</organism>
<dbReference type="Proteomes" id="UP000789759">
    <property type="component" value="Unassembled WGS sequence"/>
</dbReference>
<protein>
    <submittedName>
        <fullName evidence="1">12520_t:CDS:1</fullName>
    </submittedName>
</protein>
<gene>
    <name evidence="1" type="ORF">CPELLU_LOCUS3604</name>
</gene>
<keyword evidence="2" id="KW-1185">Reference proteome</keyword>
<dbReference type="EMBL" id="CAJVQA010001778">
    <property type="protein sequence ID" value="CAG8525722.1"/>
    <property type="molecule type" value="Genomic_DNA"/>
</dbReference>
<evidence type="ECO:0000313" key="2">
    <source>
        <dbReference type="Proteomes" id="UP000789759"/>
    </source>
</evidence>
<dbReference type="AlphaFoldDB" id="A0A9N9ADZ2"/>